<dbReference type="GO" id="GO:0000049">
    <property type="term" value="F:tRNA binding"/>
    <property type="evidence" value="ECO:0007669"/>
    <property type="project" value="TreeGrafter"/>
</dbReference>
<dbReference type="GO" id="GO:0030488">
    <property type="term" value="P:tRNA methylation"/>
    <property type="evidence" value="ECO:0007669"/>
    <property type="project" value="TreeGrafter"/>
</dbReference>
<evidence type="ECO:0000313" key="4">
    <source>
        <dbReference type="EMBL" id="VDL98718.1"/>
    </source>
</evidence>
<sequence>MRLCVIVIPISARLPKVLAKRRLLLLYLLDPETSSFDAPALERLYVHEVYDKIADSFSDSRYAPWPGVMEFLKTQPEDAWGADVGCGNGKYLLALHKARSSLLPLLASDASVNLARTVRRRGFDVVVANLLALPYRSGILDFFICIAVLHHLSTPERRIDGIRKLADLLRVGGQGLIQVWAKKQNWKGKTAVYIQKNTSQSDTDSSSGSDAGPTRKPVFEGLTLPIQKPRTPFVASDVLLPWKAKENKGQREQSTEAEANRYYHVFEEGELEALINQVPCLCIQSSVYEQGNWSIIVRKTVS</sequence>
<dbReference type="CDD" id="cd02440">
    <property type="entry name" value="AdoMet_MTases"/>
    <property type="match status" value="1"/>
</dbReference>
<dbReference type="GO" id="GO:0008757">
    <property type="term" value="F:S-adenosylmethionine-dependent methyltransferase activity"/>
    <property type="evidence" value="ECO:0007669"/>
    <property type="project" value="InterPro"/>
</dbReference>
<feature type="domain" description="Methyltransferase type 11" evidence="3">
    <location>
        <begin position="83"/>
        <end position="174"/>
    </location>
</feature>
<evidence type="ECO:0000256" key="1">
    <source>
        <dbReference type="ARBA" id="ARBA00022603"/>
    </source>
</evidence>
<dbReference type="InterPro" id="IPR051422">
    <property type="entry name" value="AlkB_tRNA_MeTrf/Diox"/>
</dbReference>
<evidence type="ECO:0000259" key="3">
    <source>
        <dbReference type="Pfam" id="PF08241"/>
    </source>
</evidence>
<dbReference type="Pfam" id="PF08241">
    <property type="entry name" value="Methyltransf_11"/>
    <property type="match status" value="1"/>
</dbReference>
<dbReference type="Proteomes" id="UP000275846">
    <property type="component" value="Unassembled WGS sequence"/>
</dbReference>
<keyword evidence="1" id="KW-0489">Methyltransferase</keyword>
<reference evidence="6" key="1">
    <citation type="submission" date="2016-06" db="UniProtKB">
        <authorList>
            <consortium name="WormBaseParasite"/>
        </authorList>
    </citation>
    <scope>IDENTIFICATION</scope>
</reference>
<dbReference type="GO" id="GO:0106335">
    <property type="term" value="F:tRNA (5-carboxymethyluridine(34)-5-O)-methyltransferase activity"/>
    <property type="evidence" value="ECO:0007669"/>
    <property type="project" value="TreeGrafter"/>
</dbReference>
<name>A0A183T785_SCHSO</name>
<reference evidence="4 5" key="2">
    <citation type="submission" date="2018-11" db="EMBL/GenBank/DDBJ databases">
        <authorList>
            <consortium name="Pathogen Informatics"/>
        </authorList>
    </citation>
    <scope>NUCLEOTIDE SEQUENCE [LARGE SCALE GENOMIC DNA]</scope>
    <source>
        <strain evidence="4 5">NST_G2</strain>
    </source>
</reference>
<dbReference type="SUPFAM" id="SSF53335">
    <property type="entry name" value="S-adenosyl-L-methionine-dependent methyltransferases"/>
    <property type="match status" value="1"/>
</dbReference>
<organism evidence="6">
    <name type="scientific">Schistocephalus solidus</name>
    <name type="common">Tapeworm</name>
    <dbReference type="NCBI Taxonomy" id="70667"/>
    <lineage>
        <taxon>Eukaryota</taxon>
        <taxon>Metazoa</taxon>
        <taxon>Spiralia</taxon>
        <taxon>Lophotrochozoa</taxon>
        <taxon>Platyhelminthes</taxon>
        <taxon>Cestoda</taxon>
        <taxon>Eucestoda</taxon>
        <taxon>Diphyllobothriidea</taxon>
        <taxon>Diphyllobothriidae</taxon>
        <taxon>Schistocephalus</taxon>
    </lineage>
</organism>
<dbReference type="PANTHER" id="PTHR13069:SF21">
    <property type="entry name" value="ALKYLATED DNA REPAIR PROTEIN ALKB HOMOLOG 8"/>
    <property type="match status" value="1"/>
</dbReference>
<dbReference type="GO" id="GO:0005634">
    <property type="term" value="C:nucleus"/>
    <property type="evidence" value="ECO:0007669"/>
    <property type="project" value="TreeGrafter"/>
</dbReference>
<dbReference type="Gene3D" id="3.40.50.150">
    <property type="entry name" value="Vaccinia Virus protein VP39"/>
    <property type="match status" value="1"/>
</dbReference>
<dbReference type="InterPro" id="IPR013216">
    <property type="entry name" value="Methyltransf_11"/>
</dbReference>
<accession>A0A183T785</accession>
<evidence type="ECO:0000313" key="6">
    <source>
        <dbReference type="WBParaSite" id="SSLN_0001279401-mRNA-1"/>
    </source>
</evidence>
<dbReference type="EMBL" id="UYSU01037188">
    <property type="protein sequence ID" value="VDL98718.1"/>
    <property type="molecule type" value="Genomic_DNA"/>
</dbReference>
<evidence type="ECO:0000313" key="5">
    <source>
        <dbReference type="Proteomes" id="UP000275846"/>
    </source>
</evidence>
<dbReference type="GO" id="GO:0005737">
    <property type="term" value="C:cytoplasm"/>
    <property type="evidence" value="ECO:0007669"/>
    <property type="project" value="TreeGrafter"/>
</dbReference>
<dbReference type="STRING" id="70667.A0A183T785"/>
<dbReference type="WBParaSite" id="SSLN_0001279401-mRNA-1">
    <property type="protein sequence ID" value="SSLN_0001279401-mRNA-1"/>
    <property type="gene ID" value="SSLN_0001279401"/>
</dbReference>
<dbReference type="GO" id="GO:0002098">
    <property type="term" value="P:tRNA wobble uridine modification"/>
    <property type="evidence" value="ECO:0007669"/>
    <property type="project" value="TreeGrafter"/>
</dbReference>
<proteinExistence type="predicted"/>
<dbReference type="PANTHER" id="PTHR13069">
    <property type="entry name" value="ALKYLATED DNA REPAIR PROTEIN ALKB HOMOLOG 8"/>
    <property type="match status" value="1"/>
</dbReference>
<keyword evidence="5" id="KW-1185">Reference proteome</keyword>
<evidence type="ECO:0000256" key="2">
    <source>
        <dbReference type="ARBA" id="ARBA00022679"/>
    </source>
</evidence>
<dbReference type="InterPro" id="IPR029063">
    <property type="entry name" value="SAM-dependent_MTases_sf"/>
</dbReference>
<dbReference type="AlphaFoldDB" id="A0A183T785"/>
<gene>
    <name evidence="4" type="ORF">SSLN_LOCUS12333</name>
</gene>
<dbReference type="OrthoDB" id="271595at2759"/>
<protein>
    <submittedName>
        <fullName evidence="6">Alkylated DNA repair protein alkB homolog 8</fullName>
    </submittedName>
</protein>
<keyword evidence="2" id="KW-0808">Transferase</keyword>